<reference evidence="3" key="1">
    <citation type="submission" date="2016-07" db="EMBL/GenBank/DDBJ databases">
        <authorList>
            <person name="Florea S."/>
            <person name="Webb J.S."/>
            <person name="Jaromczyk J."/>
            <person name="Schardl C.L."/>
        </authorList>
    </citation>
    <scope>NUCLEOTIDE SEQUENCE [LARGE SCALE GENOMIC DNA]</scope>
    <source>
        <strain evidence="3">CY1</strain>
    </source>
</reference>
<dbReference type="EMBL" id="MBTG01000001">
    <property type="protein sequence ID" value="OPH61859.1"/>
    <property type="molecule type" value="Genomic_DNA"/>
</dbReference>
<dbReference type="Proteomes" id="UP000190626">
    <property type="component" value="Unassembled WGS sequence"/>
</dbReference>
<dbReference type="AlphaFoldDB" id="A0A1V4HSD1"/>
<evidence type="ECO:0000256" key="1">
    <source>
        <dbReference type="SAM" id="Phobius"/>
    </source>
</evidence>
<feature type="transmembrane region" description="Helical" evidence="1">
    <location>
        <begin position="23"/>
        <end position="42"/>
    </location>
</feature>
<keyword evidence="1" id="KW-1133">Transmembrane helix</keyword>
<evidence type="ECO:0000313" key="2">
    <source>
        <dbReference type="EMBL" id="OPH61859.1"/>
    </source>
</evidence>
<sequence>MFRKHWCGFLKLQLEIWRDAKRSWKFCFVFVLCVMGLSYFTGLSPDRIFVAITMGFAVVALSFIIYTLLLLLLSKKK</sequence>
<feature type="transmembrane region" description="Helical" evidence="1">
    <location>
        <begin position="48"/>
        <end position="73"/>
    </location>
</feature>
<proteinExistence type="predicted"/>
<keyword evidence="1" id="KW-0472">Membrane</keyword>
<organism evidence="2 3">
    <name type="scientific">Paenibacillus ferrarius</name>
    <dbReference type="NCBI Taxonomy" id="1469647"/>
    <lineage>
        <taxon>Bacteria</taxon>
        <taxon>Bacillati</taxon>
        <taxon>Bacillota</taxon>
        <taxon>Bacilli</taxon>
        <taxon>Bacillales</taxon>
        <taxon>Paenibacillaceae</taxon>
        <taxon>Paenibacillus</taxon>
    </lineage>
</organism>
<protein>
    <submittedName>
        <fullName evidence="2">Uncharacterized protein</fullName>
    </submittedName>
</protein>
<gene>
    <name evidence="2" type="ORF">BC351_01045</name>
</gene>
<dbReference type="STRING" id="1469647.BC351_01045"/>
<name>A0A1V4HSD1_9BACL</name>
<evidence type="ECO:0000313" key="3">
    <source>
        <dbReference type="Proteomes" id="UP000190626"/>
    </source>
</evidence>
<accession>A0A1V4HSD1</accession>
<keyword evidence="3" id="KW-1185">Reference proteome</keyword>
<keyword evidence="1" id="KW-0812">Transmembrane</keyword>
<comment type="caution">
    <text evidence="2">The sequence shown here is derived from an EMBL/GenBank/DDBJ whole genome shotgun (WGS) entry which is preliminary data.</text>
</comment>